<keyword evidence="3 4" id="KW-0456">Lyase</keyword>
<reference evidence="6 7" key="1">
    <citation type="submission" date="2018-08" db="EMBL/GenBank/DDBJ databases">
        <title>Aeromicrobium sp. M2KJ-4, whole genome shotgun sequence.</title>
        <authorList>
            <person name="Tuo L."/>
        </authorList>
    </citation>
    <scope>NUCLEOTIDE SEQUENCE [LARGE SCALE GENOMIC DNA]</scope>
    <source>
        <strain evidence="6 7">M2KJ-4</strain>
    </source>
</reference>
<sequence>MAANPHPTESTPAFVALHRAGVDFSVHSYVHDPRAESFGIEAATALGVEPARVFKTLMAVVDDELCVGVVPVMGSLDLKALATALGGKRAQMADAAQAQRATGYVIGGISPVGQKKRHRTVVDRSASQWATIFVSGGRRGLEAEIAPADLVSVTGAVVARIAR</sequence>
<accession>A0A371P360</accession>
<keyword evidence="7" id="KW-1185">Reference proteome</keyword>
<protein>
    <recommendedName>
        <fullName evidence="4">Cys-tRNA(Pro)/Cys-tRNA(Cys) deacylase</fullName>
        <ecNumber evidence="4">4.2.-.-</ecNumber>
    </recommendedName>
</protein>
<proteinExistence type="inferred from homology"/>
<dbReference type="SUPFAM" id="SSF55826">
    <property type="entry name" value="YbaK/ProRS associated domain"/>
    <property type="match status" value="1"/>
</dbReference>
<dbReference type="CDD" id="cd00002">
    <property type="entry name" value="YbaK_deacylase"/>
    <property type="match status" value="1"/>
</dbReference>
<feature type="domain" description="YbaK/aminoacyl-tRNA synthetase-associated" evidence="5">
    <location>
        <begin position="41"/>
        <end position="151"/>
    </location>
</feature>
<dbReference type="EMBL" id="QUBR01000002">
    <property type="protein sequence ID" value="REK70383.1"/>
    <property type="molecule type" value="Genomic_DNA"/>
</dbReference>
<comment type="similarity">
    <text evidence="1 4">Belongs to the prolyl-tRNA editing family. YbaK/EbsC subfamily.</text>
</comment>
<dbReference type="Gene3D" id="3.90.960.10">
    <property type="entry name" value="YbaK/aminoacyl-tRNA synthetase-associated domain"/>
    <property type="match status" value="1"/>
</dbReference>
<evidence type="ECO:0000256" key="3">
    <source>
        <dbReference type="ARBA" id="ARBA00023239"/>
    </source>
</evidence>
<evidence type="ECO:0000313" key="6">
    <source>
        <dbReference type="EMBL" id="REK70383.1"/>
    </source>
</evidence>
<evidence type="ECO:0000256" key="2">
    <source>
        <dbReference type="ARBA" id="ARBA00022917"/>
    </source>
</evidence>
<dbReference type="OrthoDB" id="9809296at2"/>
<gene>
    <name evidence="6" type="primary">ybaK</name>
    <name evidence="6" type="ORF">DX116_14670</name>
</gene>
<comment type="caution">
    <text evidence="6">The sequence shown here is derived from an EMBL/GenBank/DDBJ whole genome shotgun (WGS) entry which is preliminary data.</text>
</comment>
<organism evidence="6 7">
    <name type="scientific">Aeromicrobium endophyticum</name>
    <dbReference type="NCBI Taxonomy" id="2292704"/>
    <lineage>
        <taxon>Bacteria</taxon>
        <taxon>Bacillati</taxon>
        <taxon>Actinomycetota</taxon>
        <taxon>Actinomycetes</taxon>
        <taxon>Propionibacteriales</taxon>
        <taxon>Nocardioidaceae</taxon>
        <taxon>Aeromicrobium</taxon>
    </lineage>
</organism>
<dbReference type="AlphaFoldDB" id="A0A371P360"/>
<evidence type="ECO:0000259" key="5">
    <source>
        <dbReference type="Pfam" id="PF04073"/>
    </source>
</evidence>
<dbReference type="RefSeq" id="WP_119704977.1">
    <property type="nucleotide sequence ID" value="NZ_JBHSOI010000002.1"/>
</dbReference>
<dbReference type="NCBIfam" id="TIGR00011">
    <property type="entry name" value="YbaK_EbsC"/>
    <property type="match status" value="1"/>
</dbReference>
<dbReference type="Pfam" id="PF04073">
    <property type="entry name" value="tRNA_edit"/>
    <property type="match status" value="1"/>
</dbReference>
<dbReference type="PIRSF" id="PIRSF006181">
    <property type="entry name" value="EbsC_YbaK"/>
    <property type="match status" value="1"/>
</dbReference>
<dbReference type="GO" id="GO:0006412">
    <property type="term" value="P:translation"/>
    <property type="evidence" value="ECO:0007669"/>
    <property type="project" value="UniProtKB-KW"/>
</dbReference>
<evidence type="ECO:0000313" key="7">
    <source>
        <dbReference type="Proteomes" id="UP000265581"/>
    </source>
</evidence>
<evidence type="ECO:0000256" key="1">
    <source>
        <dbReference type="ARBA" id="ARBA00009798"/>
    </source>
</evidence>
<dbReference type="InterPro" id="IPR036754">
    <property type="entry name" value="YbaK/aa-tRNA-synt-asso_dom_sf"/>
</dbReference>
<dbReference type="GO" id="GO:0016829">
    <property type="term" value="F:lyase activity"/>
    <property type="evidence" value="ECO:0007669"/>
    <property type="project" value="UniProtKB-KW"/>
</dbReference>
<dbReference type="PANTHER" id="PTHR30411">
    <property type="entry name" value="CYTOPLASMIC PROTEIN"/>
    <property type="match status" value="1"/>
</dbReference>
<evidence type="ECO:0000256" key="4">
    <source>
        <dbReference type="PIRNR" id="PIRNR006181"/>
    </source>
</evidence>
<dbReference type="GO" id="GO:0002161">
    <property type="term" value="F:aminoacyl-tRNA deacylase activity"/>
    <property type="evidence" value="ECO:0007669"/>
    <property type="project" value="InterPro"/>
</dbReference>
<name>A0A371P360_9ACTN</name>
<dbReference type="PANTHER" id="PTHR30411:SF0">
    <property type="entry name" value="CYS-TRNA(PRO)_CYS-TRNA(CYS) DEACYLASE YBAK"/>
    <property type="match status" value="1"/>
</dbReference>
<keyword evidence="2 4" id="KW-0648">Protein biosynthesis</keyword>
<dbReference type="EC" id="4.2.-.-" evidence="4"/>
<dbReference type="InterPro" id="IPR007214">
    <property type="entry name" value="YbaK/aa-tRNA-synth-assoc-dom"/>
</dbReference>
<dbReference type="InterPro" id="IPR004369">
    <property type="entry name" value="Prolyl-tRNA_editing_YbaK/EbsC"/>
</dbReference>
<dbReference type="Proteomes" id="UP000265581">
    <property type="component" value="Unassembled WGS sequence"/>
</dbReference>